<proteinExistence type="predicted"/>
<dbReference type="SUPFAM" id="SSF56112">
    <property type="entry name" value="Protein kinase-like (PK-like)"/>
    <property type="match status" value="1"/>
</dbReference>
<keyword evidence="1" id="KW-0723">Serine/threonine-protein kinase</keyword>
<dbReference type="InterPro" id="IPR004166">
    <property type="entry name" value="a-kinase_dom"/>
</dbReference>
<dbReference type="InterPro" id="IPR011009">
    <property type="entry name" value="Kinase-like_dom_sf"/>
</dbReference>
<evidence type="ECO:0008006" key="11">
    <source>
        <dbReference type="Google" id="ProtNLM"/>
    </source>
</evidence>
<evidence type="ECO:0000256" key="1">
    <source>
        <dbReference type="ARBA" id="ARBA00022527"/>
    </source>
</evidence>
<evidence type="ECO:0000256" key="5">
    <source>
        <dbReference type="ARBA" id="ARBA00022840"/>
    </source>
</evidence>
<sequence length="782" mass="88123">MTAATYDREAVRKRFCETIRCAAAKLVAEEDVWAVHNIQAIPAERVVRYRYNVETRQFVKDQTIVKIEREPFTHGAMRHCFRMKKLAAPPQSASNHRFHSYGWSRALNYVAKCYMKNGQIATNKEGKDAVFTDVTLQYEAMHWAERFNEANPPKKIDFIRAYAIEFVDRPGKPMFAVERFVSGNDLYGLGFLKHNTNSGFVDLEERRKTPQVFSAHSFYSSQGTRLVADVQGVGDLYTDPQVLSMDYRFGDGDLGPRGMALFFKTFRHCDVSDSLGIPIFPLSRNELKHQSKYSDDESTLSEGSSLYKEEIKCRFKWLDSNRQKRKSVLVRPTEILSEHSQDTAKRTNILELSKSIQGSLMQSKLGSSCVIKRSKSDIDEITRSVSDVKVQIVSFTLDENLTIFILQHQHQLKIGLTDTVFDHRAFHRYESGEIKPRHKRISSFGSNDEESEGQGQLAKATRRGTMFPKSQPTPPMKVTEETKSNLGRVHYHLACLHGTNRFPEIVQSHGESLEEKPSHDIFSVVFHLCHAASLNNVPACLALARVRVGLDTSVSPLLKSNVPIDFESSKEFCRRALASERSSAAPKVAAGCLLYQIVEDEGTAGDVEKMAILEDILRLMKISVEEKEIIKEHEKKQSRGKADCFHVGDKVEGNYLMEGTFYPGIIMEISDDGNSVVILYDDDGSSESLSNENVRSLEPASEILAAQTCRLSDEQALGIVNTDEDCLFEDYDLMAKLAELRAKNLQISDAVALYQEAAELALNKGKMKTANSWSQRAAELDS</sequence>
<reference evidence="9 10" key="1">
    <citation type="submission" date="2024-10" db="EMBL/GenBank/DDBJ databases">
        <title>Updated reference genomes for cyclostephanoid diatoms.</title>
        <authorList>
            <person name="Roberts W.R."/>
            <person name="Alverson A.J."/>
        </authorList>
    </citation>
    <scope>NUCLEOTIDE SEQUENCE [LARGE SCALE GENOMIC DNA]</scope>
    <source>
        <strain evidence="9 10">AJA276-08</strain>
    </source>
</reference>
<dbReference type="SUPFAM" id="SSF63748">
    <property type="entry name" value="Tudor/PWWP/MBT"/>
    <property type="match status" value="1"/>
</dbReference>
<evidence type="ECO:0000256" key="2">
    <source>
        <dbReference type="ARBA" id="ARBA00022679"/>
    </source>
</evidence>
<dbReference type="PROSITE" id="PS50304">
    <property type="entry name" value="TUDOR"/>
    <property type="match status" value="1"/>
</dbReference>
<feature type="domain" description="Alpha-type protein kinase" evidence="8">
    <location>
        <begin position="50"/>
        <end position="282"/>
    </location>
</feature>
<evidence type="ECO:0000259" key="8">
    <source>
        <dbReference type="PROSITE" id="PS51158"/>
    </source>
</evidence>
<feature type="domain" description="Tudor" evidence="7">
    <location>
        <begin position="644"/>
        <end position="704"/>
    </location>
</feature>
<keyword evidence="3" id="KW-0547">Nucleotide-binding</keyword>
<dbReference type="GO" id="GO:0005524">
    <property type="term" value="F:ATP binding"/>
    <property type="evidence" value="ECO:0007669"/>
    <property type="project" value="UniProtKB-KW"/>
</dbReference>
<dbReference type="Gene3D" id="3.30.200.20">
    <property type="entry name" value="Phosphorylase Kinase, domain 1"/>
    <property type="match status" value="1"/>
</dbReference>
<protein>
    <recommendedName>
        <fullName evidence="11">Alpha-type protein kinase domain-containing protein</fullName>
    </recommendedName>
</protein>
<dbReference type="InterPro" id="IPR002999">
    <property type="entry name" value="Tudor"/>
</dbReference>
<dbReference type="AlphaFoldDB" id="A0ABD3N2K1"/>
<dbReference type="InterPro" id="IPR051852">
    <property type="entry name" value="Alpha-type_PK"/>
</dbReference>
<dbReference type="Gene3D" id="3.20.200.10">
    <property type="entry name" value="MHCK/EF2 kinase"/>
    <property type="match status" value="1"/>
</dbReference>
<evidence type="ECO:0000259" key="7">
    <source>
        <dbReference type="PROSITE" id="PS50304"/>
    </source>
</evidence>
<keyword evidence="10" id="KW-1185">Reference proteome</keyword>
<dbReference type="Proteomes" id="UP001530315">
    <property type="component" value="Unassembled WGS sequence"/>
</dbReference>
<dbReference type="EMBL" id="JALLAZ020001678">
    <property type="protein sequence ID" value="KAL3768441.1"/>
    <property type="molecule type" value="Genomic_DNA"/>
</dbReference>
<dbReference type="PANTHER" id="PTHR45992:SF2">
    <property type="entry name" value="EUKARYOTIC ELONGATION FACTOR 2 KINASE"/>
    <property type="match status" value="1"/>
</dbReference>
<dbReference type="Gene3D" id="2.30.30.140">
    <property type="match status" value="1"/>
</dbReference>
<comment type="caution">
    <text evidence="9">The sequence shown here is derived from an EMBL/GenBank/DDBJ whole genome shotgun (WGS) entry which is preliminary data.</text>
</comment>
<name>A0ABD3N2K1_9STRA</name>
<dbReference type="SMART" id="SM00333">
    <property type="entry name" value="TUDOR"/>
    <property type="match status" value="1"/>
</dbReference>
<dbReference type="PANTHER" id="PTHR45992">
    <property type="entry name" value="EUKARYOTIC ELONGATION FACTOR 2 KINASE-RELATED"/>
    <property type="match status" value="1"/>
</dbReference>
<dbReference type="PROSITE" id="PS51158">
    <property type="entry name" value="ALPHA_KINASE"/>
    <property type="match status" value="1"/>
</dbReference>
<gene>
    <name evidence="9" type="ORF">ACHAW5_005854</name>
</gene>
<evidence type="ECO:0000313" key="9">
    <source>
        <dbReference type="EMBL" id="KAL3768441.1"/>
    </source>
</evidence>
<evidence type="ECO:0000256" key="3">
    <source>
        <dbReference type="ARBA" id="ARBA00022741"/>
    </source>
</evidence>
<keyword evidence="4" id="KW-0418">Kinase</keyword>
<evidence type="ECO:0000313" key="10">
    <source>
        <dbReference type="Proteomes" id="UP001530315"/>
    </source>
</evidence>
<evidence type="ECO:0000256" key="6">
    <source>
        <dbReference type="SAM" id="MobiDB-lite"/>
    </source>
</evidence>
<dbReference type="GO" id="GO:0004674">
    <property type="term" value="F:protein serine/threonine kinase activity"/>
    <property type="evidence" value="ECO:0007669"/>
    <property type="project" value="UniProtKB-KW"/>
</dbReference>
<keyword evidence="5" id="KW-0067">ATP-binding</keyword>
<keyword evidence="2" id="KW-0808">Transferase</keyword>
<feature type="region of interest" description="Disordered" evidence="6">
    <location>
        <begin position="437"/>
        <end position="478"/>
    </location>
</feature>
<dbReference type="SMART" id="SM00811">
    <property type="entry name" value="Alpha_kinase"/>
    <property type="match status" value="1"/>
</dbReference>
<accession>A0ABD3N2K1</accession>
<organism evidence="9 10">
    <name type="scientific">Stephanodiscus triporus</name>
    <dbReference type="NCBI Taxonomy" id="2934178"/>
    <lineage>
        <taxon>Eukaryota</taxon>
        <taxon>Sar</taxon>
        <taxon>Stramenopiles</taxon>
        <taxon>Ochrophyta</taxon>
        <taxon>Bacillariophyta</taxon>
        <taxon>Coscinodiscophyceae</taxon>
        <taxon>Thalassiosirophycidae</taxon>
        <taxon>Stephanodiscales</taxon>
        <taxon>Stephanodiscaceae</taxon>
        <taxon>Stephanodiscus</taxon>
    </lineage>
</organism>
<evidence type="ECO:0000256" key="4">
    <source>
        <dbReference type="ARBA" id="ARBA00022777"/>
    </source>
</evidence>
<dbReference type="Pfam" id="PF02816">
    <property type="entry name" value="Alpha_kinase"/>
    <property type="match status" value="1"/>
</dbReference>